<protein>
    <submittedName>
        <fullName evidence="1">Uncharacterized protein</fullName>
    </submittedName>
</protein>
<proteinExistence type="predicted"/>
<dbReference type="Proteomes" id="UP001231649">
    <property type="component" value="Chromosome 30"/>
</dbReference>
<name>A0ACC2PZB6_9NEOP</name>
<organism evidence="1 2">
    <name type="scientific">Mythimna loreyi</name>
    <dbReference type="NCBI Taxonomy" id="667449"/>
    <lineage>
        <taxon>Eukaryota</taxon>
        <taxon>Metazoa</taxon>
        <taxon>Ecdysozoa</taxon>
        <taxon>Arthropoda</taxon>
        <taxon>Hexapoda</taxon>
        <taxon>Insecta</taxon>
        <taxon>Pterygota</taxon>
        <taxon>Neoptera</taxon>
        <taxon>Endopterygota</taxon>
        <taxon>Lepidoptera</taxon>
        <taxon>Glossata</taxon>
        <taxon>Ditrysia</taxon>
        <taxon>Noctuoidea</taxon>
        <taxon>Noctuidae</taxon>
        <taxon>Noctuinae</taxon>
        <taxon>Hadenini</taxon>
        <taxon>Mythimna</taxon>
    </lineage>
</organism>
<evidence type="ECO:0000313" key="1">
    <source>
        <dbReference type="EMBL" id="KAJ8704785.1"/>
    </source>
</evidence>
<sequence>MNLHTCFLLFWIFAYTNSSSLPTTKENKDGDKINVNGDGAKNNSTNTTIGDNKITARDVISTSVEIFTDFLQEVIKIINTYDDNSFVFFFQILDKELQKYTSKGYRNHELLDNKELRVFIDEKFESIKGKSVSFIKNIINEVADNIKNKKYDINAQNFLSYINSMYKEEDKRKFQKVLTDLNAFGSPNHNKSKNALDKIIRQGIWNVVFKHYTNLNDKEKKKLQKEIAAFLNQSPRFNTKFVRHEPEVSELKSIILDPQNVTTEVFKPKNLKTVQITSTTEEITTKNERRSDLKSKINEDLSADEKTTHESSHDEDDSQQLVLKFHSTVETSHDAEGRGSSDISADTTTDDSDERSSSQFHHGRLRKVNGEAYDTLYIEDFYKTTEKPANVFRSEVDSQAEGLAIEEDGIRLAATRTSPKERHTHRTSPHPQQKKIVLRNEKSSLTTSELLRVHDQDYMLNRDLRRSIAPPMPEEELSIEVFDLERRQRVKDVANSYSFVKNNSIQLGLKDYVKRRRNLKKKISELKEIYDNIQRNKDNVTNTKTDNLKIILDDFEVKDKLQAAKVKDKQIEDDKDRTVANEKQSVTHYERAQTEKSIKKDGHSHEGVKKMNRSNKSLIEDDNSKEASTDDDRQITKRKKTKTAKVKETTKDGTEKKYYINSMTSKLFDLKAVKIPVYIEQFTTENNKGFTETTFKPLRRKIVNEI</sequence>
<comment type="caution">
    <text evidence="1">The sequence shown here is derived from an EMBL/GenBank/DDBJ whole genome shotgun (WGS) entry which is preliminary data.</text>
</comment>
<accession>A0ACC2PZB6</accession>
<keyword evidence="2" id="KW-1185">Reference proteome</keyword>
<gene>
    <name evidence="1" type="ORF">PYW08_012105</name>
</gene>
<reference evidence="1" key="1">
    <citation type="submission" date="2023-03" db="EMBL/GenBank/DDBJ databases">
        <title>Chromosome-level genomes of two armyworms, Mythimna separata and Mythimna loreyi, provide insights into the biosynthesis and reception of sex pheromones.</title>
        <authorList>
            <person name="Zhao H."/>
        </authorList>
    </citation>
    <scope>NUCLEOTIDE SEQUENCE</scope>
    <source>
        <strain evidence="1">BeijingLab</strain>
    </source>
</reference>
<evidence type="ECO:0000313" key="2">
    <source>
        <dbReference type="Proteomes" id="UP001231649"/>
    </source>
</evidence>
<dbReference type="EMBL" id="CM056806">
    <property type="protein sequence ID" value="KAJ8704785.1"/>
    <property type="molecule type" value="Genomic_DNA"/>
</dbReference>